<dbReference type="PANTHER" id="PTHR30349:SF41">
    <property type="entry name" value="INTEGRASE_RECOMBINASE PROTEIN MJ0367-RELATED"/>
    <property type="match status" value="1"/>
</dbReference>
<sequence>MARPKRPGPWLDTRENGIHYACWYDERTGETKRISLRTRDSAEAQARFAEFLIKGHEIRRGQTGQLTVERALDDYFEEHVVKNCADAQRQKDAIAHLKAFFKDAPVTSIDVPTSQAYTEARVTGRIGGGKRRKKKEASPSTVWRELNVLVAAVNHAKWMKRTDYDVQVDYPQEKRLGEDDEAPFYDREELFRIFEEAAIWAEEEREKSPDDPNAGEIEPFITLLYYTGARRRSIENLTRSQIRMDQKRILLKQPGKVDTKKRQPIVPILKPMEPALKFLLATGREGRLFRCSDFYRPYRELMRRAGIPDFKAHPHIMRHTRATHLLQEGKPIYSVARLLGDTLATVERVYGHHSADHLGDILEEE</sequence>
<dbReference type="Proteomes" id="UP001597373">
    <property type="component" value="Unassembled WGS sequence"/>
</dbReference>
<dbReference type="InterPro" id="IPR002104">
    <property type="entry name" value="Integrase_catalytic"/>
</dbReference>
<dbReference type="SUPFAM" id="SSF56349">
    <property type="entry name" value="DNA breaking-rejoining enzymes"/>
    <property type="match status" value="1"/>
</dbReference>
<dbReference type="InterPro" id="IPR050090">
    <property type="entry name" value="Tyrosine_recombinase_XerCD"/>
</dbReference>
<dbReference type="CDD" id="cd00796">
    <property type="entry name" value="INT_Rci_Hp1_C"/>
    <property type="match status" value="1"/>
</dbReference>
<gene>
    <name evidence="6" type="ORF">ACFSMZ_13520</name>
</gene>
<keyword evidence="4" id="KW-0233">DNA recombination</keyword>
<proteinExistence type="inferred from homology"/>
<evidence type="ECO:0000256" key="4">
    <source>
        <dbReference type="ARBA" id="ARBA00023172"/>
    </source>
</evidence>
<organism evidence="6 7">
    <name type="scientific">Chelativorans composti</name>
    <dbReference type="NCBI Taxonomy" id="768533"/>
    <lineage>
        <taxon>Bacteria</taxon>
        <taxon>Pseudomonadati</taxon>
        <taxon>Pseudomonadota</taxon>
        <taxon>Alphaproteobacteria</taxon>
        <taxon>Hyphomicrobiales</taxon>
        <taxon>Phyllobacteriaceae</taxon>
        <taxon>Chelativorans</taxon>
    </lineage>
</organism>
<accession>A0ABW5DII4</accession>
<dbReference type="PROSITE" id="PS51898">
    <property type="entry name" value="TYR_RECOMBINASE"/>
    <property type="match status" value="1"/>
</dbReference>
<dbReference type="Pfam" id="PF00589">
    <property type="entry name" value="Phage_integrase"/>
    <property type="match status" value="1"/>
</dbReference>
<keyword evidence="2" id="KW-0229">DNA integration</keyword>
<dbReference type="Gene3D" id="1.10.443.10">
    <property type="entry name" value="Intergrase catalytic core"/>
    <property type="match status" value="1"/>
</dbReference>
<protein>
    <submittedName>
        <fullName evidence="6">Integrase</fullName>
    </submittedName>
</protein>
<keyword evidence="3" id="KW-0238">DNA-binding</keyword>
<evidence type="ECO:0000256" key="1">
    <source>
        <dbReference type="ARBA" id="ARBA00008857"/>
    </source>
</evidence>
<name>A0ABW5DII4_9HYPH</name>
<evidence type="ECO:0000256" key="3">
    <source>
        <dbReference type="ARBA" id="ARBA00023125"/>
    </source>
</evidence>
<evidence type="ECO:0000313" key="6">
    <source>
        <dbReference type="EMBL" id="MFD2260772.1"/>
    </source>
</evidence>
<dbReference type="InterPro" id="IPR013762">
    <property type="entry name" value="Integrase-like_cat_sf"/>
</dbReference>
<reference evidence="7" key="1">
    <citation type="journal article" date="2019" name="Int. J. Syst. Evol. Microbiol.">
        <title>The Global Catalogue of Microorganisms (GCM) 10K type strain sequencing project: providing services to taxonomists for standard genome sequencing and annotation.</title>
        <authorList>
            <consortium name="The Broad Institute Genomics Platform"/>
            <consortium name="The Broad Institute Genome Sequencing Center for Infectious Disease"/>
            <person name="Wu L."/>
            <person name="Ma J."/>
        </authorList>
    </citation>
    <scope>NUCLEOTIDE SEQUENCE [LARGE SCALE GENOMIC DNA]</scope>
    <source>
        <strain evidence="7">KCTC 23707</strain>
    </source>
</reference>
<dbReference type="RefSeq" id="WP_345098050.1">
    <property type="nucleotide sequence ID" value="NZ_BAABGS010000012.1"/>
</dbReference>
<comment type="similarity">
    <text evidence="1">Belongs to the 'phage' integrase family.</text>
</comment>
<dbReference type="PANTHER" id="PTHR30349">
    <property type="entry name" value="PHAGE INTEGRASE-RELATED"/>
    <property type="match status" value="1"/>
</dbReference>
<dbReference type="EMBL" id="JBHUIR010000054">
    <property type="protein sequence ID" value="MFD2260772.1"/>
    <property type="molecule type" value="Genomic_DNA"/>
</dbReference>
<comment type="caution">
    <text evidence="6">The sequence shown here is derived from an EMBL/GenBank/DDBJ whole genome shotgun (WGS) entry which is preliminary data.</text>
</comment>
<evidence type="ECO:0000256" key="2">
    <source>
        <dbReference type="ARBA" id="ARBA00022908"/>
    </source>
</evidence>
<evidence type="ECO:0000313" key="7">
    <source>
        <dbReference type="Proteomes" id="UP001597373"/>
    </source>
</evidence>
<dbReference type="InterPro" id="IPR011010">
    <property type="entry name" value="DNA_brk_join_enz"/>
</dbReference>
<feature type="domain" description="Tyr recombinase" evidence="5">
    <location>
        <begin position="180"/>
        <end position="363"/>
    </location>
</feature>
<keyword evidence="7" id="KW-1185">Reference proteome</keyword>
<evidence type="ECO:0000259" key="5">
    <source>
        <dbReference type="PROSITE" id="PS51898"/>
    </source>
</evidence>